<dbReference type="InterPro" id="IPR014803">
    <property type="entry name" value="DNA_repair_Nse5/Nse6"/>
</dbReference>
<dbReference type="STRING" id="1789683.A0A1X7QXM9"/>
<reference evidence="1 2" key="1">
    <citation type="submission" date="2017-04" db="EMBL/GenBank/DDBJ databases">
        <authorList>
            <person name="Afonso C.L."/>
            <person name="Miller P.J."/>
            <person name="Scott M.A."/>
            <person name="Spackman E."/>
            <person name="Goraichik I."/>
            <person name="Dimitrov K.M."/>
            <person name="Suarez D.L."/>
            <person name="Swayne D.E."/>
        </authorList>
    </citation>
    <scope>NUCLEOTIDE SEQUENCE [LARGE SCALE GENOMIC DNA]</scope>
</reference>
<name>A0A1X7QXM9_9SACH</name>
<dbReference type="EMBL" id="FXLY01000002">
    <property type="protein sequence ID" value="SMN17944.1"/>
    <property type="molecule type" value="Genomic_DNA"/>
</dbReference>
<sequence length="584" mass="67056">MSIATSTEYTSGWNETNNDGSDTPHYLVDLTERHLSNFEILNSLALLQNYENLFTFIECQVYGNLVTGSVQALLVPPFDIWLIILTIATVSTASKDEILRENDTYNPSRIPLNKRAIKLLHVYSSILTNFNVKKYNQYDLELLRCQIFIVVDTLLPQTDGNIFASTSGRTLRNRVYSPTFGKLKNPYLSYRDCLQQIDNVLGNKLINAKFSQPGEMINTFIFTLSNSLLGNSDDNTEFLNVTESWLPIFNFLLDMILLRQNYFIENETAKAGSTISPTLFTQQLIESPISKFLRIINSAQFTERFIEYIFIDCPDKKKQSSFVNEVNSNNVLRLSSTYVTRTFYPPEYVLQRSMSLRRQFTFLAFHLLSIVPGGHTMISPKVDIQTLVQAISVELCSLIDISDYQAFLFSDNLERDIVFIPLLAEAVFNNLTEINNDIFDWEKLHLARQDTGHSSNDRGSIPDKIYKVNFVNKLDTIERALKEYIAALNILQMSIGIMPKKARQEEYDIKLKCCICILTVFDFFCLLHVPQLEVSKDDTLRNFSETLNSLLENFEQSCVEYDIEPYHKNIINKTLVKLSAIVNF</sequence>
<organism evidence="1 2">
    <name type="scientific">Maudiozyma saulgeensis</name>
    <dbReference type="NCBI Taxonomy" id="1789683"/>
    <lineage>
        <taxon>Eukaryota</taxon>
        <taxon>Fungi</taxon>
        <taxon>Dikarya</taxon>
        <taxon>Ascomycota</taxon>
        <taxon>Saccharomycotina</taxon>
        <taxon>Saccharomycetes</taxon>
        <taxon>Saccharomycetales</taxon>
        <taxon>Saccharomycetaceae</taxon>
        <taxon>Maudiozyma</taxon>
    </lineage>
</organism>
<dbReference type="AlphaFoldDB" id="A0A1X7QXM9"/>
<accession>A0A1X7QXM9</accession>
<keyword evidence="2" id="KW-1185">Reference proteome</keyword>
<protein>
    <submittedName>
        <fullName evidence="1">Similar to Saccharomyces cerevisiae YML023C NSE5 Essential subunit of the Mms21-Smc5-Smc6 complex</fullName>
    </submittedName>
</protein>
<gene>
    <name evidence="1" type="ORF">KASA_0Q03311G</name>
</gene>
<proteinExistence type="predicted"/>
<evidence type="ECO:0000313" key="1">
    <source>
        <dbReference type="EMBL" id="SMN17944.1"/>
    </source>
</evidence>
<dbReference type="OrthoDB" id="4050598at2759"/>
<evidence type="ECO:0000313" key="2">
    <source>
        <dbReference type="Proteomes" id="UP000196158"/>
    </source>
</evidence>
<dbReference type="Pfam" id="PF08691">
    <property type="entry name" value="Nse5"/>
    <property type="match status" value="1"/>
</dbReference>
<dbReference type="Proteomes" id="UP000196158">
    <property type="component" value="Unassembled WGS sequence"/>
</dbReference>